<evidence type="ECO:0000256" key="2">
    <source>
        <dbReference type="ARBA" id="ARBA00022734"/>
    </source>
</evidence>
<dbReference type="InterPro" id="IPR036404">
    <property type="entry name" value="Jacalin-like_lectin_dom_sf"/>
</dbReference>
<dbReference type="EMBL" id="JACGWM010000001">
    <property type="protein sequence ID" value="KAL0397014.1"/>
    <property type="molecule type" value="Genomic_DNA"/>
</dbReference>
<dbReference type="CDD" id="cd09612">
    <property type="entry name" value="Jacalin"/>
    <property type="match status" value="1"/>
</dbReference>
<proteinExistence type="inferred from homology"/>
<evidence type="ECO:0000256" key="1">
    <source>
        <dbReference type="ARBA" id="ARBA00006568"/>
    </source>
</evidence>
<keyword evidence="2" id="KW-0430">Lectin</keyword>
<evidence type="ECO:0000313" key="4">
    <source>
        <dbReference type="EMBL" id="KAL0397014.1"/>
    </source>
</evidence>
<comment type="similarity">
    <text evidence="1">Belongs to the jacalin lectin family.</text>
</comment>
<feature type="domain" description="Jacalin-type lectin" evidence="3">
    <location>
        <begin position="1"/>
        <end position="114"/>
    </location>
</feature>
<dbReference type="InterPro" id="IPR033734">
    <property type="entry name" value="Jacalin-like_lectin_dom_plant"/>
</dbReference>
<dbReference type="PROSITE" id="PS51752">
    <property type="entry name" value="JACALIN_LECTIN"/>
    <property type="match status" value="1"/>
</dbReference>
<dbReference type="GO" id="GO:0030246">
    <property type="term" value="F:carbohydrate binding"/>
    <property type="evidence" value="ECO:0007669"/>
    <property type="project" value="UniProtKB-KW"/>
</dbReference>
<comment type="caution">
    <text evidence="4">The sequence shown here is derived from an EMBL/GenBank/DDBJ whole genome shotgun (WGS) entry which is preliminary data.</text>
</comment>
<accession>A0AAW2SWR4</accession>
<sequence length="158" mass="17167">MVSIDSIRVLYDKNGMAVLSEAHGGPGDHTNAEVKLQFPEEYLTEVSGHCFPLGRRGNAMVRLLKFRSNWRTYGSFGVESGTPFCLPMEGGKIVVSEEAITHTHSLALWSVVCISAILFLQLVNMDGENDHTGEKKAIVVGPWGGNGGTAWMMGVTLE</sequence>
<evidence type="ECO:0000259" key="3">
    <source>
        <dbReference type="PROSITE" id="PS51752"/>
    </source>
</evidence>
<gene>
    <name evidence="4" type="ORF">Scaly_0149800</name>
</gene>
<dbReference type="AlphaFoldDB" id="A0AAW2SWR4"/>
<reference evidence="4" key="1">
    <citation type="submission" date="2020-06" db="EMBL/GenBank/DDBJ databases">
        <authorList>
            <person name="Li T."/>
            <person name="Hu X."/>
            <person name="Zhang T."/>
            <person name="Song X."/>
            <person name="Zhang H."/>
            <person name="Dai N."/>
            <person name="Sheng W."/>
            <person name="Hou X."/>
            <person name="Wei L."/>
        </authorList>
    </citation>
    <scope>NUCLEOTIDE SEQUENCE</scope>
    <source>
        <strain evidence="4">KEN8</strain>
        <tissue evidence="4">Leaf</tissue>
    </source>
</reference>
<name>A0AAW2SWR4_9LAMI</name>
<reference evidence="4" key="2">
    <citation type="journal article" date="2024" name="Plant">
        <title>Genomic evolution and insights into agronomic trait innovations of Sesamum species.</title>
        <authorList>
            <person name="Miao H."/>
            <person name="Wang L."/>
            <person name="Qu L."/>
            <person name="Liu H."/>
            <person name="Sun Y."/>
            <person name="Le M."/>
            <person name="Wang Q."/>
            <person name="Wei S."/>
            <person name="Zheng Y."/>
            <person name="Lin W."/>
            <person name="Duan Y."/>
            <person name="Cao H."/>
            <person name="Xiong S."/>
            <person name="Wang X."/>
            <person name="Wei L."/>
            <person name="Li C."/>
            <person name="Ma Q."/>
            <person name="Ju M."/>
            <person name="Zhao R."/>
            <person name="Li G."/>
            <person name="Mu C."/>
            <person name="Tian Q."/>
            <person name="Mei H."/>
            <person name="Zhang T."/>
            <person name="Gao T."/>
            <person name="Zhang H."/>
        </authorList>
    </citation>
    <scope>NUCLEOTIDE SEQUENCE</scope>
    <source>
        <strain evidence="4">KEN8</strain>
    </source>
</reference>
<protein>
    <submittedName>
        <fullName evidence="4">Jacalin-related lectin 19</fullName>
    </submittedName>
</protein>
<dbReference type="PANTHER" id="PTHR47293:SF15">
    <property type="entry name" value="JACALIN-RELATED LECTIN 19"/>
    <property type="match status" value="1"/>
</dbReference>
<dbReference type="PANTHER" id="PTHR47293">
    <property type="entry name" value="JACALIN-RELATED LECTIN 3"/>
    <property type="match status" value="1"/>
</dbReference>
<dbReference type="SUPFAM" id="SSF51101">
    <property type="entry name" value="Mannose-binding lectins"/>
    <property type="match status" value="1"/>
</dbReference>
<dbReference type="SMART" id="SM00915">
    <property type="entry name" value="Jacalin"/>
    <property type="match status" value="1"/>
</dbReference>
<dbReference type="Gene3D" id="2.100.10.30">
    <property type="entry name" value="Jacalin-like lectin domain"/>
    <property type="match status" value="1"/>
</dbReference>
<dbReference type="Pfam" id="PF01419">
    <property type="entry name" value="Jacalin"/>
    <property type="match status" value="1"/>
</dbReference>
<dbReference type="InterPro" id="IPR001229">
    <property type="entry name" value="Jacalin-like_lectin_dom"/>
</dbReference>
<organism evidence="4">
    <name type="scientific">Sesamum calycinum</name>
    <dbReference type="NCBI Taxonomy" id="2727403"/>
    <lineage>
        <taxon>Eukaryota</taxon>
        <taxon>Viridiplantae</taxon>
        <taxon>Streptophyta</taxon>
        <taxon>Embryophyta</taxon>
        <taxon>Tracheophyta</taxon>
        <taxon>Spermatophyta</taxon>
        <taxon>Magnoliopsida</taxon>
        <taxon>eudicotyledons</taxon>
        <taxon>Gunneridae</taxon>
        <taxon>Pentapetalae</taxon>
        <taxon>asterids</taxon>
        <taxon>lamiids</taxon>
        <taxon>Lamiales</taxon>
        <taxon>Pedaliaceae</taxon>
        <taxon>Sesamum</taxon>
    </lineage>
</organism>